<keyword evidence="6" id="KW-1015">Disulfide bond</keyword>
<dbReference type="GO" id="GO:0005576">
    <property type="term" value="C:extracellular region"/>
    <property type="evidence" value="ECO:0007669"/>
    <property type="project" value="UniProtKB-SubCell"/>
</dbReference>
<dbReference type="FunCoup" id="A0A6I8V2W8">
    <property type="interactions" value="50"/>
</dbReference>
<dbReference type="InterPro" id="IPR009003">
    <property type="entry name" value="Peptidase_S1_PA"/>
</dbReference>
<comment type="catalytic activity">
    <reaction evidence="7">
        <text>Preferential cleavage: Arg-|-Xaa, Lys-|-Xaa.</text>
        <dbReference type="EC" id="3.4.21.4"/>
    </reaction>
</comment>
<keyword evidence="4" id="KW-0378">Hydrolase</keyword>
<dbReference type="PROSITE" id="PS50240">
    <property type="entry name" value="TRYPSIN_DOM"/>
    <property type="match status" value="1"/>
</dbReference>
<gene>
    <name evidence="12" type="primary">LOC6897502</name>
</gene>
<evidence type="ECO:0000313" key="11">
    <source>
        <dbReference type="Proteomes" id="UP000001819"/>
    </source>
</evidence>
<keyword evidence="11" id="KW-1185">Reference proteome</keyword>
<organism evidence="11 12">
    <name type="scientific">Drosophila pseudoobscura pseudoobscura</name>
    <name type="common">Fruit fly</name>
    <dbReference type="NCBI Taxonomy" id="46245"/>
    <lineage>
        <taxon>Eukaryota</taxon>
        <taxon>Metazoa</taxon>
        <taxon>Ecdysozoa</taxon>
        <taxon>Arthropoda</taxon>
        <taxon>Hexapoda</taxon>
        <taxon>Insecta</taxon>
        <taxon>Pterygota</taxon>
        <taxon>Neoptera</taxon>
        <taxon>Endopterygota</taxon>
        <taxon>Diptera</taxon>
        <taxon>Brachycera</taxon>
        <taxon>Muscomorpha</taxon>
        <taxon>Ephydroidea</taxon>
        <taxon>Drosophilidae</taxon>
        <taxon>Drosophila</taxon>
        <taxon>Sophophora</taxon>
    </lineage>
</organism>
<evidence type="ECO:0000256" key="6">
    <source>
        <dbReference type="ARBA" id="ARBA00023157"/>
    </source>
</evidence>
<dbReference type="SMART" id="SM00020">
    <property type="entry name" value="Tryp_SPc"/>
    <property type="match status" value="1"/>
</dbReference>
<feature type="chain" id="PRO_5026290123" description="trypsin" evidence="9">
    <location>
        <begin position="23"/>
        <end position="295"/>
    </location>
</feature>
<keyword evidence="3 9" id="KW-0732">Signal</keyword>
<dbReference type="GO" id="GO:0006508">
    <property type="term" value="P:proteolysis"/>
    <property type="evidence" value="ECO:0007669"/>
    <property type="project" value="UniProtKB-KW"/>
</dbReference>
<comment type="subcellular location">
    <subcellularLocation>
        <location evidence="1">Secreted</location>
        <location evidence="1">Extracellular space</location>
    </subcellularLocation>
</comment>
<dbReference type="PANTHER" id="PTHR24276">
    <property type="entry name" value="POLYSERASE-RELATED"/>
    <property type="match status" value="1"/>
</dbReference>
<dbReference type="InterPro" id="IPR001254">
    <property type="entry name" value="Trypsin_dom"/>
</dbReference>
<protein>
    <recommendedName>
        <fullName evidence="8">trypsin</fullName>
        <ecNumber evidence="8">3.4.21.4</ecNumber>
    </recommendedName>
</protein>
<accession>A0A6I8V2W8</accession>
<evidence type="ECO:0000256" key="5">
    <source>
        <dbReference type="ARBA" id="ARBA00022825"/>
    </source>
</evidence>
<dbReference type="Proteomes" id="UP000001819">
    <property type="component" value="Chromosome 2"/>
</dbReference>
<evidence type="ECO:0000256" key="9">
    <source>
        <dbReference type="SAM" id="SignalP"/>
    </source>
</evidence>
<reference evidence="12" key="2">
    <citation type="submission" date="2025-08" db="UniProtKB">
        <authorList>
            <consortium name="RefSeq"/>
        </authorList>
    </citation>
    <scope>IDENTIFICATION</scope>
    <source>
        <strain evidence="12">MV-25-SWS-2005</strain>
        <tissue evidence="12">Whole body</tissue>
    </source>
</reference>
<feature type="signal peptide" evidence="9">
    <location>
        <begin position="1"/>
        <end position="22"/>
    </location>
</feature>
<dbReference type="InterPro" id="IPR050430">
    <property type="entry name" value="Peptidase_S1"/>
</dbReference>
<name>A0A6I8V2W8_DROPS</name>
<proteinExistence type="predicted"/>
<dbReference type="InterPro" id="IPR043504">
    <property type="entry name" value="Peptidase_S1_PA_chymotrypsin"/>
</dbReference>
<evidence type="ECO:0000256" key="7">
    <source>
        <dbReference type="ARBA" id="ARBA00036320"/>
    </source>
</evidence>
<evidence type="ECO:0000256" key="1">
    <source>
        <dbReference type="ARBA" id="ARBA00004239"/>
    </source>
</evidence>
<keyword evidence="5" id="KW-0720">Serine protease</keyword>
<dbReference type="SUPFAM" id="SSF50494">
    <property type="entry name" value="Trypsin-like serine proteases"/>
    <property type="match status" value="1"/>
</dbReference>
<keyword evidence="2" id="KW-0645">Protease</keyword>
<evidence type="ECO:0000256" key="4">
    <source>
        <dbReference type="ARBA" id="ARBA00022801"/>
    </source>
</evidence>
<dbReference type="RefSeq" id="XP_002137651.2">
    <property type="nucleotide sequence ID" value="XM_002137615.3"/>
</dbReference>
<evidence type="ECO:0000313" key="12">
    <source>
        <dbReference type="RefSeq" id="XP_002137651.2"/>
    </source>
</evidence>
<dbReference type="AlphaFoldDB" id="A0A6I8V2W8"/>
<evidence type="ECO:0000256" key="2">
    <source>
        <dbReference type="ARBA" id="ARBA00022670"/>
    </source>
</evidence>
<reference evidence="11" key="1">
    <citation type="submission" date="2024-06" db="UniProtKB">
        <authorList>
            <consortium name="RefSeq"/>
        </authorList>
    </citation>
    <scope>NUCLEOTIDE SEQUENCE [LARGE SCALE GENOMIC DNA]</scope>
    <source>
        <strain evidence="11">MV2-25</strain>
    </source>
</reference>
<dbReference type="GO" id="GO:0004252">
    <property type="term" value="F:serine-type endopeptidase activity"/>
    <property type="evidence" value="ECO:0007669"/>
    <property type="project" value="UniProtKB-EC"/>
</dbReference>
<dbReference type="InParanoid" id="A0A6I8V2W8"/>
<sequence>MNPIYSRFLCLQLLLLLARGLAVKPKAVAVSDSNLHVRPAVRTVNTNGFQLTEGGDVGYWLVHIMNGQRFICGASYYSALYVLTSANCMYRYRKSLNTMSVEYVNPRMDQENKIAYIESVSVPKNYQYPDNYMDIAVVKLRRNLTGSPDTVRLCSQPLRRYPKFTAVACGVDPGGSVDRTATDDVAIMPKRFCQPLYNKDKLRISETIACVREWNNYRYRMYEFGCPVTAGNNELCGIVAWGPQFESEHPGLFTDIYQVKGFILKVVRGVYGDSRQLSKRTRRIRPKKMHRIWAR</sequence>
<dbReference type="EC" id="3.4.21.4" evidence="8"/>
<dbReference type="KEGG" id="dpo:6897502"/>
<dbReference type="Gene3D" id="2.40.10.10">
    <property type="entry name" value="Trypsin-like serine proteases"/>
    <property type="match status" value="1"/>
</dbReference>
<dbReference type="PANTHER" id="PTHR24276:SF91">
    <property type="entry name" value="AT26814P-RELATED"/>
    <property type="match status" value="1"/>
</dbReference>
<feature type="domain" description="Peptidase S1" evidence="10">
    <location>
        <begin position="60"/>
        <end position="268"/>
    </location>
</feature>
<dbReference type="Pfam" id="PF00089">
    <property type="entry name" value="Trypsin"/>
    <property type="match status" value="1"/>
</dbReference>
<evidence type="ECO:0000259" key="10">
    <source>
        <dbReference type="PROSITE" id="PS50240"/>
    </source>
</evidence>
<evidence type="ECO:0000256" key="8">
    <source>
        <dbReference type="ARBA" id="ARBA00038868"/>
    </source>
</evidence>
<evidence type="ECO:0000256" key="3">
    <source>
        <dbReference type="ARBA" id="ARBA00022729"/>
    </source>
</evidence>